<evidence type="ECO:0000256" key="1">
    <source>
        <dbReference type="ARBA" id="ARBA00012552"/>
    </source>
</evidence>
<feature type="domain" description="Helicase C-terminal" evidence="7">
    <location>
        <begin position="1"/>
        <end position="119"/>
    </location>
</feature>
<evidence type="ECO:0000256" key="4">
    <source>
        <dbReference type="ARBA" id="ARBA00022801"/>
    </source>
</evidence>
<name>A0ABV1B6I2_9FIRM</name>
<evidence type="ECO:0000256" key="2">
    <source>
        <dbReference type="ARBA" id="ARBA00022490"/>
    </source>
</evidence>
<dbReference type="InterPro" id="IPR012677">
    <property type="entry name" value="Nucleotide-bd_a/b_plait_sf"/>
</dbReference>
<dbReference type="Pfam" id="PF00271">
    <property type="entry name" value="Helicase_C"/>
    <property type="match status" value="1"/>
</dbReference>
<keyword evidence="6" id="KW-0067">ATP-binding</keyword>
<dbReference type="SMART" id="SM00490">
    <property type="entry name" value="HELICc"/>
    <property type="match status" value="1"/>
</dbReference>
<dbReference type="CDD" id="cd12252">
    <property type="entry name" value="RRM_DbpA"/>
    <property type="match status" value="1"/>
</dbReference>
<protein>
    <recommendedName>
        <fullName evidence="1">RNA helicase</fullName>
        <ecNumber evidence="1">3.6.4.13</ecNumber>
    </recommendedName>
</protein>
<evidence type="ECO:0000256" key="5">
    <source>
        <dbReference type="ARBA" id="ARBA00022806"/>
    </source>
</evidence>
<dbReference type="EC" id="3.6.4.13" evidence="1"/>
<gene>
    <name evidence="8" type="ORF">WMO25_09655</name>
</gene>
<dbReference type="InterPro" id="IPR057325">
    <property type="entry name" value="DeaD_dimer"/>
</dbReference>
<accession>A0ABV1B6I2</accession>
<dbReference type="InterPro" id="IPR001650">
    <property type="entry name" value="Helicase_C-like"/>
</dbReference>
<reference evidence="8 9" key="1">
    <citation type="submission" date="2024-03" db="EMBL/GenBank/DDBJ databases">
        <title>Human intestinal bacterial collection.</title>
        <authorList>
            <person name="Pauvert C."/>
            <person name="Hitch T.C.A."/>
            <person name="Clavel T."/>
        </authorList>
    </citation>
    <scope>NUCLEOTIDE SEQUENCE [LARGE SCALE GENOMIC DNA]</scope>
    <source>
        <strain evidence="8 9">CLA-AA-H190</strain>
    </source>
</reference>
<keyword evidence="2" id="KW-0963">Cytoplasm</keyword>
<dbReference type="Pfam" id="PF03880">
    <property type="entry name" value="DbpA"/>
    <property type="match status" value="1"/>
</dbReference>
<evidence type="ECO:0000256" key="6">
    <source>
        <dbReference type="ARBA" id="ARBA00022840"/>
    </source>
</evidence>
<dbReference type="Gene3D" id="3.40.50.300">
    <property type="entry name" value="P-loop containing nucleotide triphosphate hydrolases"/>
    <property type="match status" value="1"/>
</dbReference>
<dbReference type="EMBL" id="JBBMEK010000109">
    <property type="protein sequence ID" value="MEQ2365358.1"/>
    <property type="molecule type" value="Genomic_DNA"/>
</dbReference>
<dbReference type="Proteomes" id="UP001469749">
    <property type="component" value="Unassembled WGS sequence"/>
</dbReference>
<evidence type="ECO:0000256" key="3">
    <source>
        <dbReference type="ARBA" id="ARBA00022741"/>
    </source>
</evidence>
<evidence type="ECO:0000259" key="7">
    <source>
        <dbReference type="PROSITE" id="PS51194"/>
    </source>
</evidence>
<dbReference type="CDD" id="cd18787">
    <property type="entry name" value="SF2_C_DEAD"/>
    <property type="match status" value="1"/>
</dbReference>
<organism evidence="8 9">
    <name type="scientific">Coprococcus intestinihominis</name>
    <dbReference type="NCBI Taxonomy" id="3133154"/>
    <lineage>
        <taxon>Bacteria</taxon>
        <taxon>Bacillati</taxon>
        <taxon>Bacillota</taxon>
        <taxon>Clostridia</taxon>
        <taxon>Lachnospirales</taxon>
        <taxon>Lachnospiraceae</taxon>
        <taxon>Coprococcus</taxon>
    </lineage>
</organism>
<dbReference type="PANTHER" id="PTHR47963">
    <property type="entry name" value="DEAD-BOX ATP-DEPENDENT RNA HELICASE 47, MITOCHONDRIAL"/>
    <property type="match status" value="1"/>
</dbReference>
<keyword evidence="9" id="KW-1185">Reference proteome</keyword>
<comment type="caution">
    <text evidence="8">The sequence shown here is derived from an EMBL/GenBank/DDBJ whole genome shotgun (WGS) entry which is preliminary data.</text>
</comment>
<proteinExistence type="predicted"/>
<sequence length="267" mass="29928">VEGLKGRGYFAEGLHGDMKQQQRDRVMNGFRNGRTEILVATDVAARGIDVDDVDAVFNYDLPQDDEYYVHRIGRTGRAGKNGKAFTFITGREFYKLKDIQRYCRTKIIAKQVPSLNDVANVKADKIFEKVAGMIDEDNLKPYIRMIEEKLEKEDYTTLDLAAAFLRMALGDEDKSVEVDDFGDTGAEDGMVRLFINIGKNQKARPGDILGAIAGETGIAGSLIGTIDMYDKYTFVEVPKEYARDVLNAMSHARIKGRNINIEPANRK</sequence>
<dbReference type="SUPFAM" id="SSF52540">
    <property type="entry name" value="P-loop containing nucleoside triphosphate hydrolases"/>
    <property type="match status" value="1"/>
</dbReference>
<dbReference type="Gene3D" id="3.30.70.330">
    <property type="match status" value="1"/>
</dbReference>
<dbReference type="InterPro" id="IPR005580">
    <property type="entry name" value="DbpA/CsdA_RNA-bd_dom"/>
</dbReference>
<dbReference type="InterPro" id="IPR027417">
    <property type="entry name" value="P-loop_NTPase"/>
</dbReference>
<evidence type="ECO:0000313" key="8">
    <source>
        <dbReference type="EMBL" id="MEQ2365358.1"/>
    </source>
</evidence>
<dbReference type="PANTHER" id="PTHR47963:SF8">
    <property type="entry name" value="ATP-DEPENDENT RNA HELICASE DEAD"/>
    <property type="match status" value="1"/>
</dbReference>
<dbReference type="Pfam" id="PF25399">
    <property type="entry name" value="DeaD_dimer"/>
    <property type="match status" value="1"/>
</dbReference>
<keyword evidence="3" id="KW-0547">Nucleotide-binding</keyword>
<keyword evidence="4" id="KW-0378">Hydrolase</keyword>
<dbReference type="InterPro" id="IPR050547">
    <property type="entry name" value="DEAD_box_RNA_helicases"/>
</dbReference>
<evidence type="ECO:0000313" key="9">
    <source>
        <dbReference type="Proteomes" id="UP001469749"/>
    </source>
</evidence>
<keyword evidence="5" id="KW-0347">Helicase</keyword>
<feature type="non-terminal residue" evidence="8">
    <location>
        <position position="1"/>
    </location>
</feature>
<dbReference type="RefSeq" id="WP_349085138.1">
    <property type="nucleotide sequence ID" value="NZ_JBBMEK010000109.1"/>
</dbReference>
<dbReference type="PROSITE" id="PS51194">
    <property type="entry name" value="HELICASE_CTER"/>
    <property type="match status" value="1"/>
</dbReference>